<dbReference type="PROSITE" id="PS50249">
    <property type="entry name" value="MPN"/>
    <property type="match status" value="1"/>
</dbReference>
<keyword evidence="2" id="KW-0479">Metal-binding</keyword>
<evidence type="ECO:0000313" key="8">
    <source>
        <dbReference type="Proteomes" id="UP000285190"/>
    </source>
</evidence>
<name>A0A418X2I4_9BURK</name>
<dbReference type="AlphaFoldDB" id="A0A418X2I4"/>
<keyword evidence="1" id="KW-0645">Protease</keyword>
<organism evidence="7 8">
    <name type="scientific">Noviherbaspirillum cavernae</name>
    <dbReference type="NCBI Taxonomy" id="2320862"/>
    <lineage>
        <taxon>Bacteria</taxon>
        <taxon>Pseudomonadati</taxon>
        <taxon>Pseudomonadota</taxon>
        <taxon>Betaproteobacteria</taxon>
        <taxon>Burkholderiales</taxon>
        <taxon>Oxalobacteraceae</taxon>
        <taxon>Noviherbaspirillum</taxon>
    </lineage>
</organism>
<evidence type="ECO:0000256" key="4">
    <source>
        <dbReference type="ARBA" id="ARBA00022833"/>
    </source>
</evidence>
<evidence type="ECO:0000256" key="5">
    <source>
        <dbReference type="ARBA" id="ARBA00023049"/>
    </source>
</evidence>
<dbReference type="GO" id="GO:0008270">
    <property type="term" value="F:zinc ion binding"/>
    <property type="evidence" value="ECO:0007669"/>
    <property type="project" value="TreeGrafter"/>
</dbReference>
<reference evidence="7 8" key="1">
    <citation type="submission" date="2018-09" db="EMBL/GenBank/DDBJ databases">
        <authorList>
            <person name="Zhu H."/>
        </authorList>
    </citation>
    <scope>NUCLEOTIDE SEQUENCE [LARGE SCALE GENOMIC DNA]</scope>
    <source>
        <strain evidence="7 8">K2R10-39</strain>
    </source>
</reference>
<evidence type="ECO:0000256" key="3">
    <source>
        <dbReference type="ARBA" id="ARBA00022801"/>
    </source>
</evidence>
<dbReference type="InterPro" id="IPR028090">
    <property type="entry name" value="JAB_dom_prok"/>
</dbReference>
<dbReference type="FunFam" id="3.40.140.10:FF:000085">
    <property type="entry name" value="Mov34/MPN/PAD-1 family protein"/>
    <property type="match status" value="1"/>
</dbReference>
<evidence type="ECO:0000313" key="7">
    <source>
        <dbReference type="EMBL" id="RJG06650.1"/>
    </source>
</evidence>
<dbReference type="RefSeq" id="WP_119739419.1">
    <property type="nucleotide sequence ID" value="NZ_QYUN01000002.1"/>
</dbReference>
<dbReference type="GO" id="GO:0008235">
    <property type="term" value="F:metalloexopeptidase activity"/>
    <property type="evidence" value="ECO:0007669"/>
    <property type="project" value="TreeGrafter"/>
</dbReference>
<evidence type="ECO:0000256" key="1">
    <source>
        <dbReference type="ARBA" id="ARBA00022670"/>
    </source>
</evidence>
<dbReference type="OrthoDB" id="1494599at2"/>
<evidence type="ECO:0000259" key="6">
    <source>
        <dbReference type="PROSITE" id="PS50249"/>
    </source>
</evidence>
<dbReference type="Proteomes" id="UP000285190">
    <property type="component" value="Unassembled WGS sequence"/>
</dbReference>
<dbReference type="InterPro" id="IPR051929">
    <property type="entry name" value="VirAsm_ModProt"/>
</dbReference>
<dbReference type="CDD" id="cd08070">
    <property type="entry name" value="MPN_like"/>
    <property type="match status" value="1"/>
</dbReference>
<dbReference type="Pfam" id="PF14464">
    <property type="entry name" value="Prok-JAB"/>
    <property type="match status" value="1"/>
</dbReference>
<feature type="domain" description="MPN" evidence="6">
    <location>
        <begin position="3"/>
        <end position="130"/>
    </location>
</feature>
<dbReference type="PANTHER" id="PTHR34858:SF1">
    <property type="entry name" value="CYSO-CYSTEINE PEPTIDASE"/>
    <property type="match status" value="1"/>
</dbReference>
<accession>A0A418X2I4</accession>
<dbReference type="InterPro" id="IPR000555">
    <property type="entry name" value="JAMM/MPN+_dom"/>
</dbReference>
<comment type="caution">
    <text evidence="7">The sequence shown here is derived from an EMBL/GenBank/DDBJ whole genome shotgun (WGS) entry which is preliminary data.</text>
</comment>
<dbReference type="Gene3D" id="3.40.140.10">
    <property type="entry name" value="Cytidine Deaminase, domain 2"/>
    <property type="match status" value="1"/>
</dbReference>
<protein>
    <submittedName>
        <fullName evidence="7">M67 family peptidase</fullName>
    </submittedName>
</protein>
<keyword evidence="8" id="KW-1185">Reference proteome</keyword>
<dbReference type="SUPFAM" id="SSF102712">
    <property type="entry name" value="JAB1/MPN domain"/>
    <property type="match status" value="1"/>
</dbReference>
<gene>
    <name evidence="7" type="ORF">D3870_12090</name>
</gene>
<dbReference type="EMBL" id="QYUN01000002">
    <property type="protein sequence ID" value="RJG06650.1"/>
    <property type="molecule type" value="Genomic_DNA"/>
</dbReference>
<proteinExistence type="predicted"/>
<keyword evidence="5" id="KW-0482">Metalloprotease</keyword>
<dbReference type="GO" id="GO:0006508">
    <property type="term" value="P:proteolysis"/>
    <property type="evidence" value="ECO:0007669"/>
    <property type="project" value="UniProtKB-KW"/>
</dbReference>
<keyword evidence="3" id="KW-0378">Hydrolase</keyword>
<dbReference type="InterPro" id="IPR037518">
    <property type="entry name" value="MPN"/>
</dbReference>
<sequence length="139" mass="15626">MATLHMPGAFRDSLAQWARTGYPNECCGLLIGERDHDDGIVRRVTQAANLNVERARDRYLLDPQDFIAADEAARAQGMEVLGVWHTHPDHPALPSEADREAAWPNWSYVILEVSCDGVLDLRAWRLNEAQAFDEEAIQS</sequence>
<dbReference type="PANTHER" id="PTHR34858">
    <property type="entry name" value="CYSO-CYSTEINE PEPTIDASE"/>
    <property type="match status" value="1"/>
</dbReference>
<dbReference type="SMART" id="SM00232">
    <property type="entry name" value="JAB_MPN"/>
    <property type="match status" value="1"/>
</dbReference>
<evidence type="ECO:0000256" key="2">
    <source>
        <dbReference type="ARBA" id="ARBA00022723"/>
    </source>
</evidence>
<keyword evidence="4" id="KW-0862">Zinc</keyword>